<dbReference type="PANTHER" id="PTHR32322:SF2">
    <property type="entry name" value="EAMA DOMAIN-CONTAINING PROTEIN"/>
    <property type="match status" value="1"/>
</dbReference>
<keyword evidence="3 6" id="KW-0812">Transmembrane</keyword>
<dbReference type="Proteomes" id="UP000295633">
    <property type="component" value="Unassembled WGS sequence"/>
</dbReference>
<comment type="similarity">
    <text evidence="2">Belongs to the EamA transporter family.</text>
</comment>
<dbReference type="Pfam" id="PF00892">
    <property type="entry name" value="EamA"/>
    <property type="match status" value="2"/>
</dbReference>
<organism evidence="8 9">
    <name type="scientific">Microbacterium oleivorans</name>
    <dbReference type="NCBI Taxonomy" id="273677"/>
    <lineage>
        <taxon>Bacteria</taxon>
        <taxon>Bacillati</taxon>
        <taxon>Actinomycetota</taxon>
        <taxon>Actinomycetes</taxon>
        <taxon>Micrococcales</taxon>
        <taxon>Microbacteriaceae</taxon>
        <taxon>Microbacterium</taxon>
    </lineage>
</organism>
<feature type="transmembrane region" description="Helical" evidence="6">
    <location>
        <begin position="120"/>
        <end position="139"/>
    </location>
</feature>
<gene>
    <name evidence="8" type="ORF">E2R54_02290</name>
</gene>
<evidence type="ECO:0000256" key="5">
    <source>
        <dbReference type="ARBA" id="ARBA00023136"/>
    </source>
</evidence>
<feature type="transmembrane region" description="Helical" evidence="6">
    <location>
        <begin position="263"/>
        <end position="283"/>
    </location>
</feature>
<feature type="domain" description="EamA" evidence="7">
    <location>
        <begin position="145"/>
        <end position="279"/>
    </location>
</feature>
<comment type="subcellular location">
    <subcellularLocation>
        <location evidence="1">Membrane</location>
        <topology evidence="1">Multi-pass membrane protein</topology>
    </subcellularLocation>
</comment>
<feature type="transmembrane region" description="Helical" evidence="6">
    <location>
        <begin position="239"/>
        <end position="257"/>
    </location>
</feature>
<evidence type="ECO:0000313" key="9">
    <source>
        <dbReference type="Proteomes" id="UP000295633"/>
    </source>
</evidence>
<dbReference type="RefSeq" id="WP_133398545.1">
    <property type="nucleotide sequence ID" value="NZ_SMZX01000001.1"/>
</dbReference>
<feature type="transmembrane region" description="Helical" evidence="6">
    <location>
        <begin position="145"/>
        <end position="163"/>
    </location>
</feature>
<dbReference type="GO" id="GO:0016020">
    <property type="term" value="C:membrane"/>
    <property type="evidence" value="ECO:0007669"/>
    <property type="project" value="UniProtKB-SubCell"/>
</dbReference>
<keyword evidence="5 6" id="KW-0472">Membrane</keyword>
<feature type="transmembrane region" description="Helical" evidence="6">
    <location>
        <begin position="91"/>
        <end position="113"/>
    </location>
</feature>
<sequence length="306" mass="30987">MLSKTTSAVAITAVAPILWGTTYLTTTTLLIADHPVLTATVRALPAGILLLTIGRRLPRGSWWWKSVVLGALNIGGFFAFLFIAADRLPGGVAAVVGGIQPLLVAVLASRLLAEKLTGRVVAAGIAGVTGVALIVLRAAGGLDAIGVAAALLGAVSMALGVVLTKAWSSEHPPLVVTAWQLVAGGLILAALVAVFEPLPEQPPTLTNIAGYVYLTLIGTALAYALWFRGIAALPARVPAFLGLLSPVVALSISGLIAGETLTLTQGCGVVLVFASVAAVIGGVSGRGRRLTGIPTNPDAGSADLHR</sequence>
<protein>
    <submittedName>
        <fullName evidence="8">EamA family transporter</fullName>
    </submittedName>
</protein>
<dbReference type="PANTHER" id="PTHR32322">
    <property type="entry name" value="INNER MEMBRANE TRANSPORTER"/>
    <property type="match status" value="1"/>
</dbReference>
<evidence type="ECO:0000313" key="8">
    <source>
        <dbReference type="EMBL" id="TDL45315.1"/>
    </source>
</evidence>
<dbReference type="AlphaFoldDB" id="A0A4R5YIZ4"/>
<feature type="transmembrane region" description="Helical" evidence="6">
    <location>
        <begin position="175"/>
        <end position="196"/>
    </location>
</feature>
<dbReference type="EMBL" id="SMZX01000001">
    <property type="protein sequence ID" value="TDL45315.1"/>
    <property type="molecule type" value="Genomic_DNA"/>
</dbReference>
<feature type="transmembrane region" description="Helical" evidence="6">
    <location>
        <begin position="208"/>
        <end position="227"/>
    </location>
</feature>
<dbReference type="InterPro" id="IPR050638">
    <property type="entry name" value="AA-Vitamin_Transporters"/>
</dbReference>
<evidence type="ECO:0000256" key="1">
    <source>
        <dbReference type="ARBA" id="ARBA00004141"/>
    </source>
</evidence>
<feature type="domain" description="EamA" evidence="7">
    <location>
        <begin position="9"/>
        <end position="135"/>
    </location>
</feature>
<accession>A0A4R5YIZ4</accession>
<evidence type="ECO:0000259" key="7">
    <source>
        <dbReference type="Pfam" id="PF00892"/>
    </source>
</evidence>
<dbReference type="SUPFAM" id="SSF103481">
    <property type="entry name" value="Multidrug resistance efflux transporter EmrE"/>
    <property type="match status" value="2"/>
</dbReference>
<name>A0A4R5YIZ4_9MICO</name>
<evidence type="ECO:0000256" key="6">
    <source>
        <dbReference type="SAM" id="Phobius"/>
    </source>
</evidence>
<evidence type="ECO:0000256" key="2">
    <source>
        <dbReference type="ARBA" id="ARBA00007362"/>
    </source>
</evidence>
<feature type="transmembrane region" description="Helical" evidence="6">
    <location>
        <begin position="66"/>
        <end position="85"/>
    </location>
</feature>
<dbReference type="InterPro" id="IPR037185">
    <property type="entry name" value="EmrE-like"/>
</dbReference>
<reference evidence="8 9" key="1">
    <citation type="submission" date="2019-03" db="EMBL/GenBank/DDBJ databases">
        <title>Genome Sequencing and Assembly of Various Microbes Isolated from Partially Reclaimed Soil and Acid Mine Drainage (AMD) Site.</title>
        <authorList>
            <person name="Steinbock B."/>
            <person name="Bechtold R."/>
            <person name="Sevigny J.L."/>
            <person name="Thomas D."/>
            <person name="Cuthill L.R."/>
            <person name="Aveiro Johannsen E.J."/>
            <person name="Thomas K."/>
            <person name="Ghosh A."/>
        </authorList>
    </citation>
    <scope>NUCLEOTIDE SEQUENCE [LARGE SCALE GENOMIC DNA]</scope>
    <source>
        <strain evidence="8 9">F-B2</strain>
    </source>
</reference>
<evidence type="ECO:0000256" key="3">
    <source>
        <dbReference type="ARBA" id="ARBA00022692"/>
    </source>
</evidence>
<proteinExistence type="inferred from homology"/>
<keyword evidence="4 6" id="KW-1133">Transmembrane helix</keyword>
<dbReference type="InterPro" id="IPR000620">
    <property type="entry name" value="EamA_dom"/>
</dbReference>
<evidence type="ECO:0000256" key="4">
    <source>
        <dbReference type="ARBA" id="ARBA00022989"/>
    </source>
</evidence>
<comment type="caution">
    <text evidence="8">The sequence shown here is derived from an EMBL/GenBank/DDBJ whole genome shotgun (WGS) entry which is preliminary data.</text>
</comment>